<evidence type="ECO:0000256" key="5">
    <source>
        <dbReference type="ARBA" id="ARBA00023295"/>
    </source>
</evidence>
<dbReference type="PANTHER" id="PTHR43678">
    <property type="entry name" value="PUTATIVE (AFU_ORTHOLOGUE AFUA_2G00640)-RELATED"/>
    <property type="match status" value="1"/>
</dbReference>
<dbReference type="InterPro" id="IPR025705">
    <property type="entry name" value="Beta_hexosaminidase_sua/sub"/>
</dbReference>
<dbReference type="InterPro" id="IPR052764">
    <property type="entry name" value="GH20_Enzymes"/>
</dbReference>
<feature type="active site" description="Proton donor" evidence="6">
    <location>
        <position position="308"/>
    </location>
</feature>
<dbReference type="OMA" id="GNNYHAT"/>
<dbReference type="STRING" id="5627.A0A1C7MR72"/>
<feature type="domain" description="Beta-hexosaminidase bacterial type N-terminal" evidence="8">
    <location>
        <begin position="13"/>
        <end position="165"/>
    </location>
</feature>
<proteinExistence type="inferred from homology"/>
<feature type="domain" description="Glycoside hydrolase family 20 catalytic" evidence="7">
    <location>
        <begin position="171"/>
        <end position="396"/>
    </location>
</feature>
<comment type="caution">
    <text evidence="9">The sequence shown here is derived from an EMBL/GenBank/DDBJ whole genome shotgun (WGS) entry which is preliminary data.</text>
</comment>
<comment type="similarity">
    <text evidence="2">Belongs to the glycosyl hydrolase 20 family.</text>
</comment>
<dbReference type="InterPro" id="IPR029018">
    <property type="entry name" value="Hex-like_dom2"/>
</dbReference>
<dbReference type="InterPro" id="IPR017853">
    <property type="entry name" value="GH"/>
</dbReference>
<dbReference type="Gene3D" id="3.30.379.10">
    <property type="entry name" value="Chitobiase/beta-hexosaminidase domain 2-like"/>
    <property type="match status" value="1"/>
</dbReference>
<dbReference type="PRINTS" id="PR00738">
    <property type="entry name" value="GLHYDRLASE20"/>
</dbReference>
<keyword evidence="10" id="KW-1185">Reference proteome</keyword>
<dbReference type="SUPFAM" id="SSF55545">
    <property type="entry name" value="beta-N-acetylhexosaminidase-like domain"/>
    <property type="match status" value="1"/>
</dbReference>
<organism evidence="9 10">
    <name type="scientific">Grifola frondosa</name>
    <name type="common">Maitake</name>
    <name type="synonym">Polyporus frondosus</name>
    <dbReference type="NCBI Taxonomy" id="5627"/>
    <lineage>
        <taxon>Eukaryota</taxon>
        <taxon>Fungi</taxon>
        <taxon>Dikarya</taxon>
        <taxon>Basidiomycota</taxon>
        <taxon>Agaricomycotina</taxon>
        <taxon>Agaricomycetes</taxon>
        <taxon>Polyporales</taxon>
        <taxon>Grifolaceae</taxon>
        <taxon>Grifola</taxon>
    </lineage>
</organism>
<dbReference type="AlphaFoldDB" id="A0A1C7MR72"/>
<dbReference type="OrthoDB" id="428480at2759"/>
<evidence type="ECO:0000259" key="7">
    <source>
        <dbReference type="Pfam" id="PF00728"/>
    </source>
</evidence>
<dbReference type="EC" id="3.2.1.52" evidence="3"/>
<dbReference type="Pfam" id="PF02838">
    <property type="entry name" value="Glyco_hydro_20b"/>
    <property type="match status" value="1"/>
</dbReference>
<dbReference type="GO" id="GO:0005975">
    <property type="term" value="P:carbohydrate metabolic process"/>
    <property type="evidence" value="ECO:0007669"/>
    <property type="project" value="InterPro"/>
</dbReference>
<keyword evidence="5" id="KW-0326">Glycosidase</keyword>
<evidence type="ECO:0000256" key="1">
    <source>
        <dbReference type="ARBA" id="ARBA00001231"/>
    </source>
</evidence>
<evidence type="ECO:0000259" key="8">
    <source>
        <dbReference type="Pfam" id="PF02838"/>
    </source>
</evidence>
<keyword evidence="4" id="KW-0378">Hydrolase</keyword>
<evidence type="ECO:0000256" key="6">
    <source>
        <dbReference type="PIRSR" id="PIRSR625705-1"/>
    </source>
</evidence>
<evidence type="ECO:0000313" key="9">
    <source>
        <dbReference type="EMBL" id="OBZ79353.1"/>
    </source>
</evidence>
<accession>A0A1C7MR72</accession>
<name>A0A1C7MR72_GRIFR</name>
<dbReference type="SUPFAM" id="SSF51445">
    <property type="entry name" value="(Trans)glycosidases"/>
    <property type="match status" value="1"/>
</dbReference>
<gene>
    <name evidence="9" type="primary">nahA</name>
    <name evidence="9" type="ORF">A0H81_01245</name>
</gene>
<comment type="catalytic activity">
    <reaction evidence="1">
        <text>Hydrolysis of terminal non-reducing N-acetyl-D-hexosamine residues in N-acetyl-beta-D-hexosaminides.</text>
        <dbReference type="EC" id="3.2.1.52"/>
    </reaction>
</comment>
<dbReference type="Proteomes" id="UP000092993">
    <property type="component" value="Unassembled WGS sequence"/>
</dbReference>
<reference evidence="9 10" key="1">
    <citation type="submission" date="2016-03" db="EMBL/GenBank/DDBJ databases">
        <title>Whole genome sequencing of Grifola frondosa 9006-11.</title>
        <authorList>
            <person name="Min B."/>
            <person name="Park H."/>
            <person name="Kim J.-G."/>
            <person name="Cho H."/>
            <person name="Oh Y.-L."/>
            <person name="Kong W.-S."/>
            <person name="Choi I.-G."/>
        </authorList>
    </citation>
    <scope>NUCLEOTIDE SEQUENCE [LARGE SCALE GENOMIC DNA]</scope>
    <source>
        <strain evidence="9 10">9006-11</strain>
    </source>
</reference>
<evidence type="ECO:0000256" key="2">
    <source>
        <dbReference type="ARBA" id="ARBA00006285"/>
    </source>
</evidence>
<dbReference type="CDD" id="cd06564">
    <property type="entry name" value="GH20_DspB_LnbB-like"/>
    <property type="match status" value="1"/>
</dbReference>
<dbReference type="EMBL" id="LUGG01000001">
    <property type="protein sequence ID" value="OBZ79353.1"/>
    <property type="molecule type" value="Genomic_DNA"/>
</dbReference>
<evidence type="ECO:0000256" key="3">
    <source>
        <dbReference type="ARBA" id="ARBA00012663"/>
    </source>
</evidence>
<evidence type="ECO:0000256" key="4">
    <source>
        <dbReference type="ARBA" id="ARBA00022801"/>
    </source>
</evidence>
<dbReference type="GO" id="GO:0004563">
    <property type="term" value="F:beta-N-acetylhexosaminidase activity"/>
    <property type="evidence" value="ECO:0007669"/>
    <property type="project" value="UniProtKB-EC"/>
</dbReference>
<dbReference type="Pfam" id="PF00728">
    <property type="entry name" value="Glyco_hydro_20"/>
    <property type="match status" value="1"/>
</dbReference>
<evidence type="ECO:0000313" key="10">
    <source>
        <dbReference type="Proteomes" id="UP000092993"/>
    </source>
</evidence>
<protein>
    <recommendedName>
        <fullName evidence="3">beta-N-acetylhexosaminidase</fullName>
        <ecNumber evidence="3">3.2.1.52</ecNumber>
    </recommendedName>
</protein>
<sequence length="690" mass="76143">MQRCLRTSASLPPLVPAVHSYTDSSTAVGDFELSGHLRIIVDENETHSRRDNGLTLIPPTLLSFAQIFESDLKALFPATTTALSIGSVAELAHIREYVFLSISNSSDFTLADGSPTTEGYEMNISSDGIKIVGVGAKGAFWGTRTFLQGLVLSGGRFPSGTIRDQPDWQTRGIMLDAGRQWYPVAFLKEVCAYASWFKMSEFHVHLSDNVNPNGHFNAYARFRLHSNDPEEFDDFQRSCASRGVTVIPELESPGHALVITQWKPDLALSSDFTLINLTVPDAIPTIEMIWKEFLPWFHTKQVSIGADEYNSSLADDYNNFVNTMSNFIGEDNKVIRIWGTNEPSNKTSVSKNITIQHWEFFEDDPYELIREGYNVINSEDSVQYIVVKQSGSYPQRLNQTRLWDGANVNTGGIWDPHIFDLGNASNNPGIHNPLLRGSIMAVWNDHGPNASTFLEAFYAMKEGLPVIASANWQAASRPNHLTHEQFLSAYPVLEASAPGQNLDRRVPSRGSVVVDYELNDIDVFHSKVTDRSGNGYDAILQDGVIHTPLGSKGHNYTLLIVFGSSQMPGTLLAGPDDSFGFTQYGGGTTLAFTSSNITYPLFNYTLPIQPSSLKREIILTGTENRTSAFVDGDYVGDFLIAIDGTNVLEPMAFVAPVQRIGEANSNVERVVLWEGLQDIASISGLMEPIC</sequence>
<dbReference type="InterPro" id="IPR015882">
    <property type="entry name" value="HEX_bac_N"/>
</dbReference>
<dbReference type="Gene3D" id="3.20.20.80">
    <property type="entry name" value="Glycosidases"/>
    <property type="match status" value="1"/>
</dbReference>
<dbReference type="InterPro" id="IPR015883">
    <property type="entry name" value="Glyco_hydro_20_cat"/>
</dbReference>
<dbReference type="PANTHER" id="PTHR43678:SF1">
    <property type="entry name" value="BETA-N-ACETYLHEXOSAMINIDASE"/>
    <property type="match status" value="1"/>
</dbReference>